<gene>
    <name evidence="1" type="ORF">B0F88_110173</name>
</gene>
<comment type="caution">
    <text evidence="1">The sequence shown here is derived from an EMBL/GenBank/DDBJ whole genome shotgun (WGS) entry which is preliminary data.</text>
</comment>
<protein>
    <submittedName>
        <fullName evidence="1">Uncharacterized protein</fullName>
    </submittedName>
</protein>
<reference evidence="1 2" key="1">
    <citation type="submission" date="2018-02" db="EMBL/GenBank/DDBJ databases">
        <title>Subsurface microbial communities from deep shales in Ohio and West Virginia, USA.</title>
        <authorList>
            <person name="Wrighton K."/>
        </authorList>
    </citation>
    <scope>NUCLEOTIDE SEQUENCE [LARGE SCALE GENOMIC DNA]</scope>
    <source>
        <strain evidence="1 2">OWC-G53F</strain>
    </source>
</reference>
<evidence type="ECO:0000313" key="2">
    <source>
        <dbReference type="Proteomes" id="UP000238071"/>
    </source>
</evidence>
<name>A0A2S6GW09_9GAMM</name>
<keyword evidence="2" id="KW-1185">Reference proteome</keyword>
<dbReference type="EMBL" id="PTIY01000010">
    <property type="protein sequence ID" value="PPK69387.1"/>
    <property type="molecule type" value="Genomic_DNA"/>
</dbReference>
<organism evidence="1 2">
    <name type="scientific">Methylobacter tundripaludum</name>
    <dbReference type="NCBI Taxonomy" id="173365"/>
    <lineage>
        <taxon>Bacteria</taxon>
        <taxon>Pseudomonadati</taxon>
        <taxon>Pseudomonadota</taxon>
        <taxon>Gammaproteobacteria</taxon>
        <taxon>Methylococcales</taxon>
        <taxon>Methylococcaceae</taxon>
        <taxon>Methylobacter</taxon>
    </lineage>
</organism>
<proteinExistence type="predicted"/>
<evidence type="ECO:0000313" key="1">
    <source>
        <dbReference type="EMBL" id="PPK69387.1"/>
    </source>
</evidence>
<dbReference type="AlphaFoldDB" id="A0A2S6GW09"/>
<accession>A0A2S6GW09</accession>
<sequence length="88" mass="10089">MSGHLDKFTRCSTHGEVVKHRYNIEQARILLDILKYHNASTMLPSFHQVKHEALDEALDKLRLELSEYIATDDGLGFIVPIRDDKGLI</sequence>
<dbReference type="Proteomes" id="UP000238071">
    <property type="component" value="Unassembled WGS sequence"/>
</dbReference>